<dbReference type="EMBL" id="CP031641">
    <property type="protein sequence ID" value="AXO87374.1"/>
    <property type="molecule type" value="Genomic_DNA"/>
</dbReference>
<reference evidence="1 2" key="1">
    <citation type="submission" date="2018-08" db="EMBL/GenBank/DDBJ databases">
        <authorList>
            <person name="Lee Y."/>
            <person name="Kakembo D."/>
        </authorList>
    </citation>
    <scope>NUCLEOTIDE SEQUENCE [LARGE SCALE GENOMIC DNA]</scope>
    <source>
        <strain evidence="1 2">JBCS1880</strain>
    </source>
</reference>
<proteinExistence type="predicted"/>
<protein>
    <submittedName>
        <fullName evidence="1">Uncharacterized protein</fullName>
    </submittedName>
</protein>
<name>A0AAI8PA92_9PSED</name>
<keyword evidence="2" id="KW-1185">Reference proteome</keyword>
<gene>
    <name evidence="1" type="ORF">DZC75_04835</name>
</gene>
<sequence length="78" mass="8826">MWHCRCGHRTSRHGNDWRGRFIRLVQRASDIKLRHCHLQSTGKFSIGQTLRGLAFPVSAEAVLLITLVVTGAVCQYHA</sequence>
<organism evidence="1 2">
    <name type="scientific">Pseudomonas parafulva</name>
    <dbReference type="NCBI Taxonomy" id="157782"/>
    <lineage>
        <taxon>Bacteria</taxon>
        <taxon>Pseudomonadati</taxon>
        <taxon>Pseudomonadota</taxon>
        <taxon>Gammaproteobacteria</taxon>
        <taxon>Pseudomonadales</taxon>
        <taxon>Pseudomonadaceae</taxon>
        <taxon>Pseudomonas</taxon>
    </lineage>
</organism>
<evidence type="ECO:0000313" key="2">
    <source>
        <dbReference type="Proteomes" id="UP000258127"/>
    </source>
</evidence>
<dbReference type="AlphaFoldDB" id="A0AAI8PA92"/>
<dbReference type="Proteomes" id="UP000258127">
    <property type="component" value="Chromosome"/>
</dbReference>
<evidence type="ECO:0000313" key="1">
    <source>
        <dbReference type="EMBL" id="AXO87374.1"/>
    </source>
</evidence>
<accession>A0AAI8PA92</accession>